<protein>
    <submittedName>
        <fullName evidence="1">Calcium ion binding</fullName>
    </submittedName>
</protein>
<reference evidence="1" key="1">
    <citation type="submission" date="2015-12" db="EMBL/GenBank/DDBJ databases">
        <title>Update maize B73 reference genome by single molecule sequencing technologies.</title>
        <authorList>
            <consortium name="Maize Genome Sequencing Project"/>
            <person name="Ware D."/>
        </authorList>
    </citation>
    <scope>NUCLEOTIDE SEQUENCE [LARGE SCALE GENOMIC DNA]</scope>
    <source>
        <tissue evidence="1">Seedling</tissue>
    </source>
</reference>
<proteinExistence type="predicted"/>
<dbReference type="AlphaFoldDB" id="A0A1D6IKX6"/>
<dbReference type="EMBL" id="CM007650">
    <property type="protein sequence ID" value="ONM60054.1"/>
    <property type="molecule type" value="Genomic_DNA"/>
</dbReference>
<dbReference type="ExpressionAtlas" id="A0A1D6IKX6">
    <property type="expression patterns" value="baseline and differential"/>
</dbReference>
<sequence length="168" mass="19274">MPCKDVPQFSAQYQRGPSIKQCNFTTKIISRSTKLGEDGLVVHVQGVSRAELKQNANYPGAFLINRTASPLACLPFSASKFVCPPQMKEIIGDYDAIHVRRGDKLKNRKDRLYLSIWYRLAHSSNFSSILNPFVKTVKEFDKDLDLCDDPKKNTKDWQRQEPVRFIHD</sequence>
<organism evidence="1">
    <name type="scientific">Zea mays</name>
    <name type="common">Maize</name>
    <dbReference type="NCBI Taxonomy" id="4577"/>
    <lineage>
        <taxon>Eukaryota</taxon>
        <taxon>Viridiplantae</taxon>
        <taxon>Streptophyta</taxon>
        <taxon>Embryophyta</taxon>
        <taxon>Tracheophyta</taxon>
        <taxon>Spermatophyta</taxon>
        <taxon>Magnoliopsida</taxon>
        <taxon>Liliopsida</taxon>
        <taxon>Poales</taxon>
        <taxon>Poaceae</taxon>
        <taxon>PACMAD clade</taxon>
        <taxon>Panicoideae</taxon>
        <taxon>Andropogonodae</taxon>
        <taxon>Andropogoneae</taxon>
        <taxon>Tripsacinae</taxon>
        <taxon>Zea</taxon>
    </lineage>
</organism>
<dbReference type="InParanoid" id="A0A1D6IKX6"/>
<evidence type="ECO:0000313" key="1">
    <source>
        <dbReference type="EMBL" id="ONM60054.1"/>
    </source>
</evidence>
<gene>
    <name evidence="1" type="ORF">ZEAMMB73_Zm00001d022294</name>
</gene>
<name>A0A1D6IKX6_MAIZE</name>
<accession>A0A1D6IKX6</accession>